<sequence length="234" mass="25419">MPGRPHERTWQLPLGLAEQGTVLAALPDVRGRSVLDVGCGTGRYPRAYRTLGAGRVIGVDSSRELVSRAQNIEEHDPEGVSYEVHDPGSLPVLGKFDVVVAIRVLGAAADEDELDRVLDGLTANVRAGGTLVVLVAERNKPETQERYGFSVTEGTASEHRLAVTTLVRDDRAFEFEDFVLCRGVIEAALVRAGLTDLERHDAIVPPEALLDRGRDYWAALLADPPFAVFSAVKR</sequence>
<organism evidence="4 5">
    <name type="scientific">Amycolatopsis minnesotensis</name>
    <dbReference type="NCBI Taxonomy" id="337894"/>
    <lineage>
        <taxon>Bacteria</taxon>
        <taxon>Bacillati</taxon>
        <taxon>Actinomycetota</taxon>
        <taxon>Actinomycetes</taxon>
        <taxon>Pseudonocardiales</taxon>
        <taxon>Pseudonocardiaceae</taxon>
        <taxon>Amycolatopsis</taxon>
    </lineage>
</organism>
<dbReference type="SUPFAM" id="SSF53335">
    <property type="entry name" value="S-adenosyl-L-methionine-dependent methyltransferases"/>
    <property type="match status" value="1"/>
</dbReference>
<evidence type="ECO:0000256" key="2">
    <source>
        <dbReference type="ARBA" id="ARBA00022679"/>
    </source>
</evidence>
<dbReference type="RefSeq" id="WP_344414921.1">
    <property type="nucleotide sequence ID" value="NZ_BAAANN010000005.1"/>
</dbReference>
<proteinExistence type="predicted"/>
<protein>
    <recommendedName>
        <fullName evidence="3">Methyltransferase domain-containing protein</fullName>
    </recommendedName>
</protein>
<dbReference type="CDD" id="cd02440">
    <property type="entry name" value="AdoMet_MTases"/>
    <property type="match status" value="1"/>
</dbReference>
<keyword evidence="1" id="KW-0489">Methyltransferase</keyword>
<keyword evidence="5" id="KW-1185">Reference proteome</keyword>
<dbReference type="EMBL" id="BAAANN010000005">
    <property type="protein sequence ID" value="GAA1947734.1"/>
    <property type="molecule type" value="Genomic_DNA"/>
</dbReference>
<keyword evidence="2" id="KW-0808">Transferase</keyword>
<evidence type="ECO:0000313" key="4">
    <source>
        <dbReference type="EMBL" id="GAA1947734.1"/>
    </source>
</evidence>
<evidence type="ECO:0000313" key="5">
    <source>
        <dbReference type="Proteomes" id="UP001501116"/>
    </source>
</evidence>
<name>A0ABP5BN87_9PSEU</name>
<evidence type="ECO:0000259" key="3">
    <source>
        <dbReference type="Pfam" id="PF13649"/>
    </source>
</evidence>
<dbReference type="Proteomes" id="UP001501116">
    <property type="component" value="Unassembled WGS sequence"/>
</dbReference>
<dbReference type="PANTHER" id="PTHR43861">
    <property type="entry name" value="TRANS-ACONITATE 2-METHYLTRANSFERASE-RELATED"/>
    <property type="match status" value="1"/>
</dbReference>
<evidence type="ECO:0000256" key="1">
    <source>
        <dbReference type="ARBA" id="ARBA00022603"/>
    </source>
</evidence>
<accession>A0ABP5BN87</accession>
<dbReference type="PANTHER" id="PTHR43861:SF1">
    <property type="entry name" value="TRANS-ACONITATE 2-METHYLTRANSFERASE"/>
    <property type="match status" value="1"/>
</dbReference>
<comment type="caution">
    <text evidence="4">The sequence shown here is derived from an EMBL/GenBank/DDBJ whole genome shotgun (WGS) entry which is preliminary data.</text>
</comment>
<reference evidence="5" key="1">
    <citation type="journal article" date="2019" name="Int. J. Syst. Evol. Microbiol.">
        <title>The Global Catalogue of Microorganisms (GCM) 10K type strain sequencing project: providing services to taxonomists for standard genome sequencing and annotation.</title>
        <authorList>
            <consortium name="The Broad Institute Genomics Platform"/>
            <consortium name="The Broad Institute Genome Sequencing Center for Infectious Disease"/>
            <person name="Wu L."/>
            <person name="Ma J."/>
        </authorList>
    </citation>
    <scope>NUCLEOTIDE SEQUENCE [LARGE SCALE GENOMIC DNA]</scope>
    <source>
        <strain evidence="5">JCM 14545</strain>
    </source>
</reference>
<gene>
    <name evidence="4" type="ORF">GCM10009754_14910</name>
</gene>
<dbReference type="InterPro" id="IPR041698">
    <property type="entry name" value="Methyltransf_25"/>
</dbReference>
<dbReference type="InterPro" id="IPR029063">
    <property type="entry name" value="SAM-dependent_MTases_sf"/>
</dbReference>
<feature type="domain" description="Methyltransferase" evidence="3">
    <location>
        <begin position="34"/>
        <end position="129"/>
    </location>
</feature>
<dbReference type="Gene3D" id="3.40.50.150">
    <property type="entry name" value="Vaccinia Virus protein VP39"/>
    <property type="match status" value="1"/>
</dbReference>
<dbReference type="Pfam" id="PF13649">
    <property type="entry name" value="Methyltransf_25"/>
    <property type="match status" value="1"/>
</dbReference>